<evidence type="ECO:0000256" key="11">
    <source>
        <dbReference type="ARBA" id="ARBA00023128"/>
    </source>
</evidence>
<feature type="transmembrane region" description="Helical" evidence="18">
    <location>
        <begin position="403"/>
        <end position="424"/>
    </location>
</feature>
<keyword evidence="6" id="KW-0256">Endoplasmic reticulum</keyword>
<dbReference type="Proteomes" id="UP000886611">
    <property type="component" value="Unassembled WGS sequence"/>
</dbReference>
<accession>A0A8X8BUA4</accession>
<evidence type="ECO:0000256" key="14">
    <source>
        <dbReference type="ARBA" id="ARBA00023284"/>
    </source>
</evidence>
<dbReference type="PANTHER" id="PTHR10906">
    <property type="entry name" value="SECY/SEC61-ALPHA FAMILY MEMBER"/>
    <property type="match status" value="1"/>
</dbReference>
<dbReference type="PROSITE" id="PS51808">
    <property type="entry name" value="CHCH"/>
    <property type="match status" value="1"/>
</dbReference>
<dbReference type="GO" id="GO:0072655">
    <property type="term" value="P:establishment of protein localization to mitochondrion"/>
    <property type="evidence" value="ECO:0007669"/>
    <property type="project" value="UniProtKB-ARBA"/>
</dbReference>
<dbReference type="NCBIfam" id="TIGR00967">
    <property type="entry name" value="3a0501s007"/>
    <property type="match status" value="1"/>
</dbReference>
<evidence type="ECO:0000256" key="6">
    <source>
        <dbReference type="ARBA" id="ARBA00022824"/>
    </source>
</evidence>
<keyword evidence="13" id="KW-1015">Disulfide bond</keyword>
<evidence type="ECO:0000256" key="7">
    <source>
        <dbReference type="ARBA" id="ARBA00022927"/>
    </source>
</evidence>
<dbReference type="GO" id="GO:0016491">
    <property type="term" value="F:oxidoreductase activity"/>
    <property type="evidence" value="ECO:0007669"/>
    <property type="project" value="UniProtKB-KW"/>
</dbReference>
<dbReference type="InterPro" id="IPR002208">
    <property type="entry name" value="SecY/SEC61-alpha"/>
</dbReference>
<evidence type="ECO:0000256" key="3">
    <source>
        <dbReference type="ARBA" id="ARBA00005751"/>
    </source>
</evidence>
<keyword evidence="9" id="KW-0560">Oxidoreductase</keyword>
<evidence type="ECO:0000256" key="10">
    <source>
        <dbReference type="ARBA" id="ARBA00023010"/>
    </source>
</evidence>
<evidence type="ECO:0000256" key="4">
    <source>
        <dbReference type="ARBA" id="ARBA00022448"/>
    </source>
</evidence>
<dbReference type="Gene3D" id="1.10.287.2900">
    <property type="match status" value="1"/>
</dbReference>
<reference evidence="19 20" key="1">
    <citation type="journal article" date="2021" name="Cell">
        <title>Tracing the genetic footprints of vertebrate landing in non-teleost ray-finned fishes.</title>
        <authorList>
            <person name="Bi X."/>
            <person name="Wang K."/>
            <person name="Yang L."/>
            <person name="Pan H."/>
            <person name="Jiang H."/>
            <person name="Wei Q."/>
            <person name="Fang M."/>
            <person name="Yu H."/>
            <person name="Zhu C."/>
            <person name="Cai Y."/>
            <person name="He Y."/>
            <person name="Gan X."/>
            <person name="Zeng H."/>
            <person name="Yu D."/>
            <person name="Zhu Y."/>
            <person name="Jiang H."/>
            <person name="Qiu Q."/>
            <person name="Yang H."/>
            <person name="Zhang Y.E."/>
            <person name="Wang W."/>
            <person name="Zhu M."/>
            <person name="He S."/>
            <person name="Zhang G."/>
        </authorList>
    </citation>
    <scope>NUCLEOTIDE SEQUENCE [LARGE SCALE GENOMIC DNA]</scope>
    <source>
        <strain evidence="19">Bchr_013</strain>
    </source>
</reference>
<comment type="similarity">
    <text evidence="3 16">Belongs to the SecY/SEC61-alpha family.</text>
</comment>
<dbReference type="InterPro" id="IPR023201">
    <property type="entry name" value="SecY_dom_sf"/>
</dbReference>
<sequence length="559" mass="61523">MNHQNQNEKGKIRIFECSQSHKTRDILYKGTKEGLSQSSGTLMELGISPIVTSGLIMQLLAGAKIIEVGDTPKDRALFNGAQKLFGMIITIGQAIVYVMTGMYGDPSEMGAGICLLIIIQLFVAGLIVLLLDELLQKGYGLGSGISLFIATNICETIVWKAFSPTTVNTGRGTEFEGAIIALFHLLATRTDKVRALREAFYRQNLPNLMNLIATVFVFAVVIYFQGFRVDLPIKSARYRGQYNTYPIKLFYTSNIPIILQSALVSNLYVISQMLSTRFSGNFLVNLLGTWSDTSAGGPARAYPVGGLCYYLSPPESFTSVLEDPVHALIYIVFMLGSCAFFSKTWIEVSGSSAKDVAKQLKEQQMVMRGHRETSMVHELNRYIPTAAAFGGLCIGGLSVMADFLGAIGSGTGILLAVTIIYQYFEIFVKEQRKDKIIFVTKEDHETPSSAELIADDPNDPYEDHGLILPNGDINWNCPCLGGMASGPCGEQFKSAFSCFHYSKEEVKGSDCIEEFRTMQECMQRFPELYPQEEDEDPQSKDAVTPSSDTLPTDQQTAAS</sequence>
<feature type="transmembrane region" description="Helical" evidence="18">
    <location>
        <begin position="84"/>
        <end position="103"/>
    </location>
</feature>
<gene>
    <name evidence="19" type="primary">Sec61al1</name>
    <name evidence="19" type="ORF">GTO96_0005369</name>
</gene>
<feature type="transmembrane region" description="Helical" evidence="18">
    <location>
        <begin position="109"/>
        <end position="131"/>
    </location>
</feature>
<comment type="caution">
    <text evidence="19">The sequence shown here is derived from an EMBL/GenBank/DDBJ whole genome shotgun (WGS) entry which is preliminary data.</text>
</comment>
<dbReference type="FunFam" id="1.10.3370.10:FF:000002">
    <property type="entry name" value="Transport Sec61 subunit alpha isoform 2"/>
    <property type="match status" value="1"/>
</dbReference>
<dbReference type="GO" id="GO:0005758">
    <property type="term" value="C:mitochondrial intermembrane space"/>
    <property type="evidence" value="ECO:0007669"/>
    <property type="project" value="UniProtKB-SubCell"/>
</dbReference>
<dbReference type="GO" id="GO:0033108">
    <property type="term" value="P:mitochondrial respiratory chain complex assembly"/>
    <property type="evidence" value="ECO:0007669"/>
    <property type="project" value="UniProtKB-ARBA"/>
</dbReference>
<dbReference type="GO" id="GO:0015031">
    <property type="term" value="P:protein transport"/>
    <property type="evidence" value="ECO:0007669"/>
    <property type="project" value="UniProtKB-KW"/>
</dbReference>
<evidence type="ECO:0000256" key="18">
    <source>
        <dbReference type="SAM" id="Phobius"/>
    </source>
</evidence>
<feature type="transmembrane region" description="Helical" evidence="18">
    <location>
        <begin position="138"/>
        <end position="159"/>
    </location>
</feature>
<dbReference type="Gene3D" id="1.10.3370.10">
    <property type="entry name" value="SecY subunit domain"/>
    <property type="match status" value="1"/>
</dbReference>
<dbReference type="NCBIfam" id="NF006341">
    <property type="entry name" value="PRK08568.1-5"/>
    <property type="match status" value="1"/>
</dbReference>
<evidence type="ECO:0000256" key="2">
    <source>
        <dbReference type="ARBA" id="ARBA00004569"/>
    </source>
</evidence>
<dbReference type="AlphaFoldDB" id="A0A8X8BUA4"/>
<evidence type="ECO:0000256" key="5">
    <source>
        <dbReference type="ARBA" id="ARBA00022692"/>
    </source>
</evidence>
<keyword evidence="7 15" id="KW-0653">Protein transport</keyword>
<evidence type="ECO:0000256" key="16">
    <source>
        <dbReference type="RuleBase" id="RU004349"/>
    </source>
</evidence>
<keyword evidence="10 15" id="KW-0811">Translocation</keyword>
<evidence type="ECO:0000256" key="8">
    <source>
        <dbReference type="ARBA" id="ARBA00022989"/>
    </source>
</evidence>
<feature type="transmembrane region" description="Helical" evidence="18">
    <location>
        <begin position="208"/>
        <end position="229"/>
    </location>
</feature>
<comment type="subcellular location">
    <subcellularLocation>
        <location evidence="1">Endoplasmic reticulum membrane</location>
        <topology evidence="1">Multi-pass membrane protein</topology>
    </subcellularLocation>
    <subcellularLocation>
        <location evidence="15">Membrane</location>
        <topology evidence="15">Multi-pass membrane protein</topology>
    </subcellularLocation>
    <subcellularLocation>
        <location evidence="2">Mitochondrion intermembrane space</location>
    </subcellularLocation>
</comment>
<feature type="non-terminal residue" evidence="19">
    <location>
        <position position="1"/>
    </location>
</feature>
<dbReference type="FunFam" id="1.10.287.2900:FF:000001">
    <property type="entry name" value="mitochondrial intermembrane space import and assembly protein 40"/>
    <property type="match status" value="1"/>
</dbReference>
<keyword evidence="12 18" id="KW-0472">Membrane</keyword>
<dbReference type="PROSITE" id="PS00756">
    <property type="entry name" value="SECY_2"/>
    <property type="match status" value="1"/>
</dbReference>
<keyword evidence="11" id="KW-0496">Mitochondrion</keyword>
<feature type="transmembrane region" description="Helical" evidence="18">
    <location>
        <begin position="249"/>
        <end position="270"/>
    </location>
</feature>
<keyword evidence="14" id="KW-0676">Redox-active center</keyword>
<evidence type="ECO:0000313" key="20">
    <source>
        <dbReference type="Proteomes" id="UP000886611"/>
    </source>
</evidence>
<evidence type="ECO:0000256" key="15">
    <source>
        <dbReference type="RuleBase" id="RU003484"/>
    </source>
</evidence>
<dbReference type="Pfam" id="PF00344">
    <property type="entry name" value="SecY"/>
    <property type="match status" value="1"/>
</dbReference>
<organism evidence="19 20">
    <name type="scientific">Polypterus senegalus</name>
    <name type="common">Senegal bichir</name>
    <dbReference type="NCBI Taxonomy" id="55291"/>
    <lineage>
        <taxon>Eukaryota</taxon>
        <taxon>Metazoa</taxon>
        <taxon>Chordata</taxon>
        <taxon>Craniata</taxon>
        <taxon>Vertebrata</taxon>
        <taxon>Euteleostomi</taxon>
        <taxon>Actinopterygii</taxon>
        <taxon>Polypteriformes</taxon>
        <taxon>Polypteridae</taxon>
        <taxon>Polypterus</taxon>
    </lineage>
</organism>
<proteinExistence type="inferred from homology"/>
<dbReference type="EMBL" id="JAATIS010000094">
    <property type="protein sequence ID" value="KAG2470743.1"/>
    <property type="molecule type" value="Genomic_DNA"/>
</dbReference>
<dbReference type="PROSITE" id="PS00755">
    <property type="entry name" value="SECY_1"/>
    <property type="match status" value="1"/>
</dbReference>
<evidence type="ECO:0000256" key="1">
    <source>
        <dbReference type="ARBA" id="ARBA00004477"/>
    </source>
</evidence>
<feature type="region of interest" description="Disordered" evidence="17">
    <location>
        <begin position="523"/>
        <end position="559"/>
    </location>
</feature>
<evidence type="ECO:0000256" key="13">
    <source>
        <dbReference type="ARBA" id="ARBA00023157"/>
    </source>
</evidence>
<feature type="non-terminal residue" evidence="19">
    <location>
        <position position="559"/>
    </location>
</feature>
<protein>
    <submittedName>
        <fullName evidence="19">S61A1 protein</fullName>
    </submittedName>
</protein>
<evidence type="ECO:0000256" key="12">
    <source>
        <dbReference type="ARBA" id="ARBA00023136"/>
    </source>
</evidence>
<feature type="transmembrane region" description="Helical" evidence="18">
    <location>
        <begin position="379"/>
        <end position="397"/>
    </location>
</feature>
<evidence type="ECO:0000256" key="17">
    <source>
        <dbReference type="SAM" id="MobiDB-lite"/>
    </source>
</evidence>
<keyword evidence="5 15" id="KW-0812">Transmembrane</keyword>
<evidence type="ECO:0000256" key="9">
    <source>
        <dbReference type="ARBA" id="ARBA00023002"/>
    </source>
</evidence>
<dbReference type="InterPro" id="IPR030659">
    <property type="entry name" value="SecY_CS"/>
</dbReference>
<keyword evidence="4 15" id="KW-0813">Transport</keyword>
<dbReference type="PRINTS" id="PR00303">
    <property type="entry name" value="SECYTRNLCASE"/>
</dbReference>
<dbReference type="SUPFAM" id="SSF103491">
    <property type="entry name" value="Preprotein translocase SecY subunit"/>
    <property type="match status" value="1"/>
</dbReference>
<keyword evidence="20" id="KW-1185">Reference proteome</keyword>
<name>A0A8X8BUA4_POLSE</name>
<keyword evidence="8 18" id="KW-1133">Transmembrane helix</keyword>
<evidence type="ECO:0000313" key="19">
    <source>
        <dbReference type="EMBL" id="KAG2470743.1"/>
    </source>
</evidence>
<dbReference type="GO" id="GO:0005789">
    <property type="term" value="C:endoplasmic reticulum membrane"/>
    <property type="evidence" value="ECO:0007669"/>
    <property type="project" value="UniProtKB-SubCell"/>
</dbReference>
<feature type="compositionally biased region" description="Polar residues" evidence="17">
    <location>
        <begin position="544"/>
        <end position="559"/>
    </location>
</feature>